<comment type="caution">
    <text evidence="2">The sequence shown here is derived from an EMBL/GenBank/DDBJ whole genome shotgun (WGS) entry which is preliminary data.</text>
</comment>
<protein>
    <submittedName>
        <fullName evidence="2">Uncharacterized protein</fullName>
    </submittedName>
</protein>
<dbReference type="InterPro" id="IPR048147">
    <property type="entry name" value="CBO0543-like"/>
</dbReference>
<proteinExistence type="predicted"/>
<feature type="transmembrane region" description="Helical" evidence="1">
    <location>
        <begin position="25"/>
        <end position="46"/>
    </location>
</feature>
<dbReference type="OrthoDB" id="2964736at2"/>
<keyword evidence="1" id="KW-1133">Transmembrane helix</keyword>
<dbReference type="AlphaFoldDB" id="A0A6I5A4A1"/>
<reference evidence="2 3" key="1">
    <citation type="submission" date="2019-11" db="EMBL/GenBank/DDBJ databases">
        <title>Genome sequences of 17 halophilic strains isolated from different environments.</title>
        <authorList>
            <person name="Furrow R.E."/>
        </authorList>
    </citation>
    <scope>NUCLEOTIDE SEQUENCE [LARGE SCALE GENOMIC DNA]</scope>
    <source>
        <strain evidence="2 3">22514_16_FS</strain>
    </source>
</reference>
<evidence type="ECO:0000256" key="1">
    <source>
        <dbReference type="SAM" id="Phobius"/>
    </source>
</evidence>
<dbReference type="EMBL" id="WMEQ01000014">
    <property type="protein sequence ID" value="MYL35145.1"/>
    <property type="molecule type" value="Genomic_DNA"/>
</dbReference>
<keyword evidence="1" id="KW-0472">Membrane</keyword>
<feature type="transmembrane region" description="Helical" evidence="1">
    <location>
        <begin position="58"/>
        <end position="77"/>
    </location>
</feature>
<feature type="transmembrane region" description="Helical" evidence="1">
    <location>
        <begin position="160"/>
        <end position="182"/>
    </location>
</feature>
<gene>
    <name evidence="2" type="ORF">GLW05_16310</name>
</gene>
<sequence>MLSVIIGSLFGAFFILRINWKRYGLLYLLSGLMGNIICLIFIFLNFYKFPVVPFHLGIKMPISAILTAFPYYVLLGVRFSPRSWAWKIPFYMGMVNLGILVEKLLEEYTEIIEYTNYWDTFDSYAVWWIYLLIFEYLGQRIVPNEYRKPIRVKSLWYGRWAWFVLHFIFLVTIFLAGVYVGWLL</sequence>
<keyword evidence="1" id="KW-0812">Transmembrane</keyword>
<dbReference type="Proteomes" id="UP000468638">
    <property type="component" value="Unassembled WGS sequence"/>
</dbReference>
<organism evidence="2 3">
    <name type="scientific">Pontibacillus yanchengensis</name>
    <dbReference type="NCBI Taxonomy" id="462910"/>
    <lineage>
        <taxon>Bacteria</taxon>
        <taxon>Bacillati</taxon>
        <taxon>Bacillota</taxon>
        <taxon>Bacilli</taxon>
        <taxon>Bacillales</taxon>
        <taxon>Bacillaceae</taxon>
        <taxon>Pontibacillus</taxon>
    </lineage>
</organism>
<evidence type="ECO:0000313" key="3">
    <source>
        <dbReference type="Proteomes" id="UP000468638"/>
    </source>
</evidence>
<feature type="transmembrane region" description="Helical" evidence="1">
    <location>
        <begin position="121"/>
        <end position="139"/>
    </location>
</feature>
<accession>A0A6I5A4A1</accession>
<evidence type="ECO:0000313" key="2">
    <source>
        <dbReference type="EMBL" id="MYL35145.1"/>
    </source>
</evidence>
<dbReference type="NCBIfam" id="NF041644">
    <property type="entry name" value="CBO0543_fam"/>
    <property type="match status" value="1"/>
</dbReference>
<name>A0A6I5A4A1_9BACI</name>